<feature type="transmembrane region" description="Helical" evidence="1">
    <location>
        <begin position="41"/>
        <end position="68"/>
    </location>
</feature>
<evidence type="ECO:0000256" key="1">
    <source>
        <dbReference type="SAM" id="Phobius"/>
    </source>
</evidence>
<evidence type="ECO:0000313" key="2">
    <source>
        <dbReference type="EMBL" id="ABW28144.1"/>
    </source>
</evidence>
<reference evidence="2 3" key="1">
    <citation type="journal article" date="2008" name="Proc. Natl. Acad. Sci. U.S.A.">
        <title>Niche adaptation and genome expansion in the chlorophyll d-producing cyanobacterium Acaryochloris marina.</title>
        <authorList>
            <person name="Swingley W.D."/>
            <person name="Chen M."/>
            <person name="Cheung P.C."/>
            <person name="Conrad A.L."/>
            <person name="Dejesa L.C."/>
            <person name="Hao J."/>
            <person name="Honchak B.M."/>
            <person name="Karbach L.E."/>
            <person name="Kurdoglu A."/>
            <person name="Lahiri S."/>
            <person name="Mastrian S.D."/>
            <person name="Miyashita H."/>
            <person name="Page L."/>
            <person name="Ramakrishna P."/>
            <person name="Satoh S."/>
            <person name="Sattley W.M."/>
            <person name="Shimada Y."/>
            <person name="Taylor H.L."/>
            <person name="Tomo T."/>
            <person name="Tsuchiya T."/>
            <person name="Wang Z.T."/>
            <person name="Raymond J."/>
            <person name="Mimuro M."/>
            <person name="Blankenship R.E."/>
            <person name="Touchman J.W."/>
        </authorList>
    </citation>
    <scope>NUCLEOTIDE SEQUENCE [LARGE SCALE GENOMIC DNA]</scope>
    <source>
        <strain evidence="3">MBIC 11017</strain>
    </source>
</reference>
<keyword evidence="1" id="KW-0472">Membrane</keyword>
<dbReference type="RefSeq" id="WP_012163571.1">
    <property type="nucleotide sequence ID" value="NC_009925.1"/>
</dbReference>
<dbReference type="OrthoDB" id="2542372at2"/>
<feature type="transmembrane region" description="Helical" evidence="1">
    <location>
        <begin position="7"/>
        <end position="29"/>
    </location>
</feature>
<dbReference type="KEGG" id="amr:AM1_3148"/>
<keyword evidence="1" id="KW-0812">Transmembrane</keyword>
<dbReference type="EMBL" id="CP000828">
    <property type="protein sequence ID" value="ABW28144.1"/>
    <property type="molecule type" value="Genomic_DNA"/>
</dbReference>
<keyword evidence="1" id="KW-1133">Transmembrane helix</keyword>
<dbReference type="HOGENOM" id="CLU_051659_0_0_3"/>
<dbReference type="eggNOG" id="COG0392">
    <property type="taxonomic scope" value="Bacteria"/>
</dbReference>
<accession>B0CEN9</accession>
<feature type="transmembrane region" description="Helical" evidence="1">
    <location>
        <begin position="115"/>
        <end position="137"/>
    </location>
</feature>
<gene>
    <name evidence="2" type="ordered locus">AM1_3148</name>
</gene>
<feature type="transmembrane region" description="Helical" evidence="1">
    <location>
        <begin position="143"/>
        <end position="165"/>
    </location>
</feature>
<protein>
    <submittedName>
        <fullName evidence="2">Conserved hypothetical membrane protein</fullName>
    </submittedName>
</protein>
<dbReference type="STRING" id="329726.AM1_3148"/>
<feature type="transmembrane region" description="Helical" evidence="1">
    <location>
        <begin position="186"/>
        <end position="210"/>
    </location>
</feature>
<name>B0CEN9_ACAM1</name>
<dbReference type="Proteomes" id="UP000000268">
    <property type="component" value="Chromosome"/>
</dbReference>
<proteinExistence type="predicted"/>
<evidence type="ECO:0000313" key="3">
    <source>
        <dbReference type="Proteomes" id="UP000000268"/>
    </source>
</evidence>
<feature type="transmembrane region" description="Helical" evidence="1">
    <location>
        <begin position="251"/>
        <end position="271"/>
    </location>
</feature>
<feature type="transmembrane region" description="Helical" evidence="1">
    <location>
        <begin position="222"/>
        <end position="244"/>
    </location>
</feature>
<sequence length="289" mass="32328">MHRYFKFFVRWGILGATLIFLIKTLLNHWQDVKALELQQQAWLYGGAAFAIALFAQLWLGILWCWILAAFKHPLPKRWAIITFLRHTPAKYIPGSVWHLYGQVKAAQKKGLGLELATLSVLLEPLFVIAAAIGLALWNTSYGLWLSALLGVILLILHPRVLNFLWQQVRKLKGKQVSSVKMQYYPLRVLLGAILFMVLRGLIFILIVLAFTPINWSALSPLMSGFSMAWLLSLVIPTPAGMGVFEASAIDILHPYLSPGLLLTAVAIYRFINVGAEMMGAGCAYLLKEG</sequence>
<organism evidence="2 3">
    <name type="scientific">Acaryochloris marina (strain MBIC 11017)</name>
    <dbReference type="NCBI Taxonomy" id="329726"/>
    <lineage>
        <taxon>Bacteria</taxon>
        <taxon>Bacillati</taxon>
        <taxon>Cyanobacteriota</taxon>
        <taxon>Cyanophyceae</taxon>
        <taxon>Acaryochloridales</taxon>
        <taxon>Acaryochloridaceae</taxon>
        <taxon>Acaryochloris</taxon>
    </lineage>
</organism>
<keyword evidence="3" id="KW-1185">Reference proteome</keyword>
<dbReference type="AlphaFoldDB" id="B0CEN9"/>